<feature type="compositionally biased region" description="Polar residues" evidence="2">
    <location>
        <begin position="451"/>
        <end position="465"/>
    </location>
</feature>
<comment type="caution">
    <text evidence="3">The sequence shown here is derived from an EMBL/GenBank/DDBJ whole genome shotgun (WGS) entry which is preliminary data.</text>
</comment>
<feature type="region of interest" description="Disordered" evidence="2">
    <location>
        <begin position="398"/>
        <end position="427"/>
    </location>
</feature>
<reference evidence="3" key="1">
    <citation type="submission" date="2022-08" db="EMBL/GenBank/DDBJ databases">
        <authorList>
            <person name="Gutierrez-Valencia J."/>
        </authorList>
    </citation>
    <scope>NUCLEOTIDE SEQUENCE</scope>
</reference>
<keyword evidence="1" id="KW-0175">Coiled coil</keyword>
<evidence type="ECO:0000313" key="4">
    <source>
        <dbReference type="Proteomes" id="UP001154282"/>
    </source>
</evidence>
<dbReference type="Pfam" id="PF12043">
    <property type="entry name" value="DUF3527"/>
    <property type="match status" value="2"/>
</dbReference>
<feature type="compositionally biased region" description="Basic and acidic residues" evidence="2">
    <location>
        <begin position="413"/>
        <end position="424"/>
    </location>
</feature>
<feature type="region of interest" description="Disordered" evidence="2">
    <location>
        <begin position="363"/>
        <end position="386"/>
    </location>
</feature>
<dbReference type="EMBL" id="CAMGYJ010000009">
    <property type="protein sequence ID" value="CAI0540300.1"/>
    <property type="molecule type" value="Genomic_DNA"/>
</dbReference>
<sequence>MEQQLELERNLRNRQPSVAASSTSRTVPAGSQSPQLPERSKPKEKHLSYSDLHRHITESVEEISKKQNKKAAEEEELVKYMSNLPSYLEKGRAQQEKFLNVGVLDWSRLEKWQYSSSHHRRLSVSSNNSCSSFVSEGSSVNSSRGQSSPPSRQRMRHPSLQFHLSSLSPSSATRHSQILNSSDEGDGNSHNHHSRLATDTRSAEQATYTRMGKAISEDPLELSFDQWRRRKDVTGQKMNSRSSVSGVKCKTQQVVRDKMKVIDQGYTRRPDKMQERKVNVIDRENCQKSEPVVLLLPKDDANGSRSGIPKCPKSTMLLGRRSAEVHHMSSLQKPREIHYTVVSSNVPHSCPLPYECDREVEAQNSFSPHSSQSAHHQAEVSEEPSNLCRTVEANVTQRNAAGLRETSSGANLKPDKLTPPEKIRSTSPFRRLSMGMGKITRSLIPKETAAVPQSTSSCKSANSGSEDGIAVGQATSSGRSRSSPLRRLLDPLLKPKVPQNCHLTRGRDVNSSVDTCCKSSDRQVCSSSPSSHPAGRVSLDATNVRDTSVKDFPLKMKKKSSAFQALLRVAVKNGQPLFTFAVDNQPDILAATMKKLSSASDDDCIYTFFSIQEAKKKNGSWMNHQKGGKGKGKTHEYVPNVVAQLRVSGLTGSDYLEQQHCAAREFVLFAVDLLPQSEPQQQEQQTLEFQPNDELAAVVVKVPRTVINKKTIRHEPEPDPESGCNLQQGGSRSASSQTAQYQHRVVANESFISVTAVLPGGVHSIPTTKGGPSSLLQRWKSGGSCDCGGWDLGCNLRVLNNNTNELNQKPVPFQPCSTTTDKFDLIPQGGEGNNEPVFSLAPFKDGIHTVEFHSLLSPLQAFALCIAVVDGKKLMEVEESCSSLEGKATLDALLAQNDAWTGGPGIGGEIPARYVSYPPVSPVGRV</sequence>
<feature type="region of interest" description="Disordered" evidence="2">
    <location>
        <begin position="1"/>
        <end position="49"/>
    </location>
</feature>
<feature type="compositionally biased region" description="Polar residues" evidence="2">
    <location>
        <begin position="724"/>
        <end position="740"/>
    </location>
</feature>
<dbReference type="PANTHER" id="PTHR31390">
    <property type="entry name" value="EXPRESSED PROTEIN"/>
    <property type="match status" value="1"/>
</dbReference>
<feature type="compositionally biased region" description="Basic and acidic residues" evidence="2">
    <location>
        <begin position="1"/>
        <end position="11"/>
    </location>
</feature>
<organism evidence="3 4">
    <name type="scientific">Linum tenue</name>
    <dbReference type="NCBI Taxonomy" id="586396"/>
    <lineage>
        <taxon>Eukaryota</taxon>
        <taxon>Viridiplantae</taxon>
        <taxon>Streptophyta</taxon>
        <taxon>Embryophyta</taxon>
        <taxon>Tracheophyta</taxon>
        <taxon>Spermatophyta</taxon>
        <taxon>Magnoliopsida</taxon>
        <taxon>eudicotyledons</taxon>
        <taxon>Gunneridae</taxon>
        <taxon>Pentapetalae</taxon>
        <taxon>rosids</taxon>
        <taxon>fabids</taxon>
        <taxon>Malpighiales</taxon>
        <taxon>Linaceae</taxon>
        <taxon>Linum</taxon>
    </lineage>
</organism>
<evidence type="ECO:0000313" key="3">
    <source>
        <dbReference type="EMBL" id="CAI0540300.1"/>
    </source>
</evidence>
<feature type="compositionally biased region" description="Polar residues" evidence="2">
    <location>
        <begin position="13"/>
        <end position="35"/>
    </location>
</feature>
<dbReference type="PANTHER" id="PTHR31390:SF4">
    <property type="entry name" value="DUF3527 DOMAIN-CONTAINING PROTEIN"/>
    <property type="match status" value="1"/>
</dbReference>
<name>A0AAV0Q4X8_9ROSI</name>
<dbReference type="AlphaFoldDB" id="A0AAV0Q4X8"/>
<feature type="compositionally biased region" description="Low complexity" evidence="2">
    <location>
        <begin position="123"/>
        <end position="152"/>
    </location>
</feature>
<dbReference type="Proteomes" id="UP001154282">
    <property type="component" value="Unassembled WGS sequence"/>
</dbReference>
<feature type="compositionally biased region" description="Polar residues" evidence="2">
    <location>
        <begin position="398"/>
        <end position="410"/>
    </location>
</feature>
<feature type="compositionally biased region" description="Low complexity" evidence="2">
    <location>
        <begin position="476"/>
        <end position="486"/>
    </location>
</feature>
<dbReference type="InterPro" id="IPR021916">
    <property type="entry name" value="DUF3527"/>
</dbReference>
<gene>
    <name evidence="3" type="ORF">LITE_LOCUS41627</name>
</gene>
<feature type="region of interest" description="Disordered" evidence="2">
    <location>
        <begin position="117"/>
        <end position="214"/>
    </location>
</feature>
<feature type="compositionally biased region" description="Low complexity" evidence="2">
    <location>
        <begin position="363"/>
        <end position="375"/>
    </location>
</feature>
<protein>
    <submittedName>
        <fullName evidence="3">Uncharacterized protein</fullName>
    </submittedName>
</protein>
<evidence type="ECO:0000256" key="2">
    <source>
        <dbReference type="SAM" id="MobiDB-lite"/>
    </source>
</evidence>
<feature type="compositionally biased region" description="Polar residues" evidence="2">
    <location>
        <begin position="162"/>
        <end position="182"/>
    </location>
</feature>
<feature type="compositionally biased region" description="Basic and acidic residues" evidence="2">
    <location>
        <begin position="38"/>
        <end position="49"/>
    </location>
</feature>
<feature type="region of interest" description="Disordered" evidence="2">
    <location>
        <begin position="709"/>
        <end position="740"/>
    </location>
</feature>
<keyword evidence="4" id="KW-1185">Reference proteome</keyword>
<proteinExistence type="predicted"/>
<accession>A0AAV0Q4X8</accession>
<evidence type="ECO:0000256" key="1">
    <source>
        <dbReference type="SAM" id="Coils"/>
    </source>
</evidence>
<feature type="coiled-coil region" evidence="1">
    <location>
        <begin position="56"/>
        <end position="83"/>
    </location>
</feature>
<feature type="region of interest" description="Disordered" evidence="2">
    <location>
        <begin position="445"/>
        <end position="486"/>
    </location>
</feature>